<proteinExistence type="predicted"/>
<sequence>MGYEETFELNGEQIKTTVIYDPIEIQNHLSSFLRPSINHQTKLIGFDAEWFLHTHSKLGRDFLTPKCATIQLCDGHSCLIIQLNRLESLQNYCWTWKQDVARKSLVNFLSLPNITFVGVGIKENLARFEKHYGIGCKNSVELGPLAATVMNMPRLSLCGVDELAFVVNGFDLQDHRPVSLSYDYADYSLSKELVKVATVNVYSYHKIGVKLNQSQPEPANAATGEENVDRKVMGKTQLSETKPTKHVKIEPKN</sequence>
<name>A0ACB0I9X9_TRIPR</name>
<comment type="caution">
    <text evidence="1">The sequence shown here is derived from an EMBL/GenBank/DDBJ whole genome shotgun (WGS) entry which is preliminary data.</text>
</comment>
<evidence type="ECO:0000313" key="2">
    <source>
        <dbReference type="Proteomes" id="UP001177021"/>
    </source>
</evidence>
<dbReference type="Proteomes" id="UP001177021">
    <property type="component" value="Unassembled WGS sequence"/>
</dbReference>
<protein>
    <submittedName>
        <fullName evidence="1">Uncharacterized protein</fullName>
    </submittedName>
</protein>
<dbReference type="EMBL" id="CASHSV030000001">
    <property type="protein sequence ID" value="CAJ2629016.1"/>
    <property type="molecule type" value="Genomic_DNA"/>
</dbReference>
<organism evidence="1 2">
    <name type="scientific">Trifolium pratense</name>
    <name type="common">Red clover</name>
    <dbReference type="NCBI Taxonomy" id="57577"/>
    <lineage>
        <taxon>Eukaryota</taxon>
        <taxon>Viridiplantae</taxon>
        <taxon>Streptophyta</taxon>
        <taxon>Embryophyta</taxon>
        <taxon>Tracheophyta</taxon>
        <taxon>Spermatophyta</taxon>
        <taxon>Magnoliopsida</taxon>
        <taxon>eudicotyledons</taxon>
        <taxon>Gunneridae</taxon>
        <taxon>Pentapetalae</taxon>
        <taxon>rosids</taxon>
        <taxon>fabids</taxon>
        <taxon>Fabales</taxon>
        <taxon>Fabaceae</taxon>
        <taxon>Papilionoideae</taxon>
        <taxon>50 kb inversion clade</taxon>
        <taxon>NPAAA clade</taxon>
        <taxon>Hologalegina</taxon>
        <taxon>IRL clade</taxon>
        <taxon>Trifolieae</taxon>
        <taxon>Trifolium</taxon>
    </lineage>
</organism>
<reference evidence="1" key="1">
    <citation type="submission" date="2023-10" db="EMBL/GenBank/DDBJ databases">
        <authorList>
            <person name="Rodriguez Cubillos JULIANA M."/>
            <person name="De Vega J."/>
        </authorList>
    </citation>
    <scope>NUCLEOTIDE SEQUENCE</scope>
</reference>
<gene>
    <name evidence="1" type="ORF">MILVUS5_LOCUS1095</name>
</gene>
<evidence type="ECO:0000313" key="1">
    <source>
        <dbReference type="EMBL" id="CAJ2629016.1"/>
    </source>
</evidence>
<keyword evidence="2" id="KW-1185">Reference proteome</keyword>
<accession>A0ACB0I9X9</accession>